<dbReference type="SUPFAM" id="SSF52218">
    <property type="entry name" value="Flavoproteins"/>
    <property type="match status" value="1"/>
</dbReference>
<organism evidence="4 5">
    <name type="scientific">Listeria rustica</name>
    <dbReference type="NCBI Taxonomy" id="2713503"/>
    <lineage>
        <taxon>Bacteria</taxon>
        <taxon>Bacillati</taxon>
        <taxon>Bacillota</taxon>
        <taxon>Bacilli</taxon>
        <taxon>Bacillales</taxon>
        <taxon>Listeriaceae</taxon>
        <taxon>Listeria</taxon>
    </lineage>
</organism>
<reference evidence="4 5" key="1">
    <citation type="submission" date="2020-05" db="EMBL/GenBank/DDBJ databases">
        <authorList>
            <person name="Carlin C.R."/>
        </authorList>
    </citation>
    <scope>NUCLEOTIDE SEQUENCE [LARGE SCALE GENOMIC DNA]</scope>
    <source>
        <strain evidence="4 5">FSL W9-0585</strain>
    </source>
</reference>
<protein>
    <submittedName>
        <fullName evidence="4">NAD(P)H-dependent oxidoreductase</fullName>
    </submittedName>
</protein>
<dbReference type="Proteomes" id="UP000548787">
    <property type="component" value="Unassembled WGS sequence"/>
</dbReference>
<gene>
    <name evidence="4" type="ORF">HPK16_07875</name>
</gene>
<keyword evidence="5" id="KW-1185">Reference proteome</keyword>
<dbReference type="Gene3D" id="3.40.50.360">
    <property type="match status" value="1"/>
</dbReference>
<evidence type="ECO:0000313" key="5">
    <source>
        <dbReference type="Proteomes" id="UP000548787"/>
    </source>
</evidence>
<dbReference type="GO" id="GO:0003955">
    <property type="term" value="F:NAD(P)H dehydrogenase (quinone) activity"/>
    <property type="evidence" value="ECO:0007669"/>
    <property type="project" value="TreeGrafter"/>
</dbReference>
<sequence>MNVLIIYTYPNHEGLNYAIKKTVEKELGKQNIVKEIDLYKEEFDPVLRFDSMNKRRDLHKDAGTKEYRDHVLWADFLIFIYPIWWSSTPAILKGFIDKVFAKDFAYKYKGIRPIGLLKGKQAWIINTHDTPAVYANFIQKDYGRILSKQILKMCGVSTYKHTSLSYVKGSNEGKINKFLQKVAKISSTI</sequence>
<dbReference type="GO" id="GO:0005829">
    <property type="term" value="C:cytosol"/>
    <property type="evidence" value="ECO:0007669"/>
    <property type="project" value="TreeGrafter"/>
</dbReference>
<dbReference type="Pfam" id="PF02525">
    <property type="entry name" value="Flavodoxin_2"/>
    <property type="match status" value="1"/>
</dbReference>
<dbReference type="InterPro" id="IPR051545">
    <property type="entry name" value="NAD(P)H_dehydrogenase_qn"/>
</dbReference>
<dbReference type="InterPro" id="IPR029039">
    <property type="entry name" value="Flavoprotein-like_sf"/>
</dbReference>
<dbReference type="PANTHER" id="PTHR10204">
    <property type="entry name" value="NAD P H OXIDOREDUCTASE-RELATED"/>
    <property type="match status" value="1"/>
</dbReference>
<evidence type="ECO:0000256" key="1">
    <source>
        <dbReference type="ARBA" id="ARBA00006252"/>
    </source>
</evidence>
<evidence type="ECO:0000256" key="2">
    <source>
        <dbReference type="ARBA" id="ARBA00023002"/>
    </source>
</evidence>
<evidence type="ECO:0000313" key="4">
    <source>
        <dbReference type="EMBL" id="MBA3926257.1"/>
    </source>
</evidence>
<name>A0A7W1T691_9LIST</name>
<accession>A0A7W1T691</accession>
<feature type="domain" description="Flavodoxin-like fold" evidence="3">
    <location>
        <begin position="1"/>
        <end position="183"/>
    </location>
</feature>
<comment type="caution">
    <text evidence="4">The sequence shown here is derived from an EMBL/GenBank/DDBJ whole genome shotgun (WGS) entry which is preliminary data.</text>
</comment>
<dbReference type="AlphaFoldDB" id="A0A7W1T691"/>
<proteinExistence type="inferred from homology"/>
<evidence type="ECO:0000259" key="3">
    <source>
        <dbReference type="Pfam" id="PF02525"/>
    </source>
</evidence>
<keyword evidence="2" id="KW-0560">Oxidoreductase</keyword>
<dbReference type="InterPro" id="IPR003680">
    <property type="entry name" value="Flavodoxin_fold"/>
</dbReference>
<dbReference type="EMBL" id="JABJVM010000006">
    <property type="protein sequence ID" value="MBA3926257.1"/>
    <property type="molecule type" value="Genomic_DNA"/>
</dbReference>
<dbReference type="PANTHER" id="PTHR10204:SF34">
    <property type="entry name" value="NAD(P)H DEHYDROGENASE [QUINONE] 1 ISOFORM 1"/>
    <property type="match status" value="1"/>
</dbReference>
<comment type="similarity">
    <text evidence="1">Belongs to the NAD(P)H dehydrogenase (quinone) family.</text>
</comment>
<reference evidence="4 5" key="2">
    <citation type="submission" date="2020-08" db="EMBL/GenBank/DDBJ databases">
        <title>Listeria ohnekaius sp. nov. and Listeria portnoyii sp. nov. isolated from non-agricultural and natural environments.</title>
        <authorList>
            <person name="Weller D."/>
            <person name="Belias A.M."/>
            <person name="Liao J."/>
            <person name="Guo S."/>
            <person name="Orsi R.H."/>
            <person name="Wiedmann M."/>
        </authorList>
    </citation>
    <scope>NUCLEOTIDE SEQUENCE [LARGE SCALE GENOMIC DNA]</scope>
    <source>
        <strain evidence="4 5">FSL W9-0585</strain>
    </source>
</reference>